<accession>A0A554LJF8</accession>
<keyword evidence="7" id="KW-0479">Metal-binding</keyword>
<dbReference type="Pfam" id="PF00953">
    <property type="entry name" value="Glycos_transf_4"/>
    <property type="match status" value="1"/>
</dbReference>
<feature type="transmembrane region" description="Helical" evidence="8">
    <location>
        <begin position="275"/>
        <end position="299"/>
    </location>
</feature>
<proteinExistence type="predicted"/>
<feature type="transmembrane region" description="Helical" evidence="8">
    <location>
        <begin position="32"/>
        <end position="53"/>
    </location>
</feature>
<dbReference type="AlphaFoldDB" id="A0A554LJF8"/>
<dbReference type="GO" id="GO:0071555">
    <property type="term" value="P:cell wall organization"/>
    <property type="evidence" value="ECO:0007669"/>
    <property type="project" value="TreeGrafter"/>
</dbReference>
<name>A0A554LJF8_9BACT</name>
<evidence type="ECO:0000256" key="8">
    <source>
        <dbReference type="SAM" id="Phobius"/>
    </source>
</evidence>
<feature type="transmembrane region" description="Helical" evidence="8">
    <location>
        <begin position="73"/>
        <end position="89"/>
    </location>
</feature>
<feature type="binding site" evidence="7">
    <location>
        <position position="214"/>
    </location>
    <ligand>
        <name>Mg(2+)</name>
        <dbReference type="ChEBI" id="CHEBI:18420"/>
    </ligand>
</feature>
<feature type="transmembrane region" description="Helical" evidence="8">
    <location>
        <begin position="311"/>
        <end position="329"/>
    </location>
</feature>
<evidence type="ECO:0000256" key="2">
    <source>
        <dbReference type="ARBA" id="ARBA00022475"/>
    </source>
</evidence>
<dbReference type="PANTHER" id="PTHR22926">
    <property type="entry name" value="PHOSPHO-N-ACETYLMURAMOYL-PENTAPEPTIDE-TRANSFERASE"/>
    <property type="match status" value="1"/>
</dbReference>
<keyword evidence="4 8" id="KW-0812">Transmembrane</keyword>
<gene>
    <name evidence="9" type="ORF">CEN89_366</name>
</gene>
<evidence type="ECO:0000256" key="3">
    <source>
        <dbReference type="ARBA" id="ARBA00022679"/>
    </source>
</evidence>
<dbReference type="InterPro" id="IPR000715">
    <property type="entry name" value="Glycosyl_transferase_4"/>
</dbReference>
<dbReference type="GO" id="GO:0016780">
    <property type="term" value="F:phosphotransferase activity, for other substituted phosphate groups"/>
    <property type="evidence" value="ECO:0007669"/>
    <property type="project" value="InterPro"/>
</dbReference>
<dbReference type="EMBL" id="VMGK01000009">
    <property type="protein sequence ID" value="TSC93001.1"/>
    <property type="molecule type" value="Genomic_DNA"/>
</dbReference>
<keyword evidence="2" id="KW-1003">Cell membrane</keyword>
<feature type="transmembrane region" description="Helical" evidence="8">
    <location>
        <begin position="101"/>
        <end position="122"/>
    </location>
</feature>
<evidence type="ECO:0000256" key="4">
    <source>
        <dbReference type="ARBA" id="ARBA00022692"/>
    </source>
</evidence>
<dbReference type="GO" id="GO:0009103">
    <property type="term" value="P:lipopolysaccharide biosynthetic process"/>
    <property type="evidence" value="ECO:0007669"/>
    <property type="project" value="TreeGrafter"/>
</dbReference>
<comment type="caution">
    <text evidence="9">The sequence shown here is derived from an EMBL/GenBank/DDBJ whole genome shotgun (WGS) entry which is preliminary data.</text>
</comment>
<keyword evidence="6 8" id="KW-0472">Membrane</keyword>
<organism evidence="9 10">
    <name type="scientific">Candidatus Berkelbacteria bacterium Licking1014_7</name>
    <dbReference type="NCBI Taxonomy" id="2017147"/>
    <lineage>
        <taxon>Bacteria</taxon>
        <taxon>Candidatus Berkelbacteria</taxon>
    </lineage>
</organism>
<feature type="binding site" evidence="7">
    <location>
        <position position="152"/>
    </location>
    <ligand>
        <name>Mg(2+)</name>
        <dbReference type="ChEBI" id="CHEBI:18420"/>
    </ligand>
</feature>
<feature type="transmembrane region" description="Helical" evidence="8">
    <location>
        <begin position="236"/>
        <end position="254"/>
    </location>
</feature>
<evidence type="ECO:0000256" key="5">
    <source>
        <dbReference type="ARBA" id="ARBA00022989"/>
    </source>
</evidence>
<evidence type="ECO:0000256" key="6">
    <source>
        <dbReference type="ARBA" id="ARBA00023136"/>
    </source>
</evidence>
<evidence type="ECO:0000313" key="10">
    <source>
        <dbReference type="Proteomes" id="UP000315689"/>
    </source>
</evidence>
<dbReference type="Proteomes" id="UP000315689">
    <property type="component" value="Unassembled WGS sequence"/>
</dbReference>
<dbReference type="CDD" id="cd06853">
    <property type="entry name" value="GT_WecA_like"/>
    <property type="match status" value="1"/>
</dbReference>
<dbReference type="GO" id="GO:0044038">
    <property type="term" value="P:cell wall macromolecule biosynthetic process"/>
    <property type="evidence" value="ECO:0007669"/>
    <property type="project" value="TreeGrafter"/>
</dbReference>
<feature type="transmembrane region" description="Helical" evidence="8">
    <location>
        <begin position="210"/>
        <end position="230"/>
    </location>
</feature>
<dbReference type="GO" id="GO:0046872">
    <property type="term" value="F:metal ion binding"/>
    <property type="evidence" value="ECO:0007669"/>
    <property type="project" value="UniProtKB-KW"/>
</dbReference>
<evidence type="ECO:0000256" key="1">
    <source>
        <dbReference type="ARBA" id="ARBA00004651"/>
    </source>
</evidence>
<evidence type="ECO:0000256" key="7">
    <source>
        <dbReference type="PIRSR" id="PIRSR600715-1"/>
    </source>
</evidence>
<keyword evidence="3 9" id="KW-0808">Transferase</keyword>
<dbReference type="PANTHER" id="PTHR22926:SF3">
    <property type="entry name" value="UNDECAPRENYL-PHOSPHATE ALPHA-N-ACETYLGLUCOSAMINYL 1-PHOSPHATE TRANSFERASE"/>
    <property type="match status" value="1"/>
</dbReference>
<evidence type="ECO:0000313" key="9">
    <source>
        <dbReference type="EMBL" id="TSC93001.1"/>
    </source>
</evidence>
<reference evidence="9 10" key="1">
    <citation type="submission" date="2017-07" db="EMBL/GenBank/DDBJ databases">
        <title>Mechanisms for carbon and nitrogen cycling indicate functional differentiation within the Candidate Phyla Radiation.</title>
        <authorList>
            <person name="Danczak R.E."/>
            <person name="Johnston M.D."/>
            <person name="Kenah C."/>
            <person name="Slattery M."/>
            <person name="Wrighton K.C."/>
            <person name="Wilkins M.J."/>
        </authorList>
    </citation>
    <scope>NUCLEOTIDE SEQUENCE [LARGE SCALE GENOMIC DNA]</scope>
    <source>
        <strain evidence="9">Licking1014_7</strain>
    </source>
</reference>
<feature type="transmembrane region" description="Helical" evidence="8">
    <location>
        <begin position="134"/>
        <end position="154"/>
    </location>
</feature>
<dbReference type="GO" id="GO:0005886">
    <property type="term" value="C:plasma membrane"/>
    <property type="evidence" value="ECO:0007669"/>
    <property type="project" value="UniProtKB-SubCell"/>
</dbReference>
<comment type="cofactor">
    <cofactor evidence="7">
        <name>Mg(2+)</name>
        <dbReference type="ChEBI" id="CHEBI:18420"/>
    </cofactor>
</comment>
<feature type="transmembrane region" description="Helical" evidence="8">
    <location>
        <begin position="161"/>
        <end position="181"/>
    </location>
</feature>
<protein>
    <submittedName>
        <fullName evidence="9">Glycosyl transferase, family 4</fullName>
    </submittedName>
</protein>
<keyword evidence="5 8" id="KW-1133">Transmembrane helix</keyword>
<feature type="transmembrane region" description="Helical" evidence="8">
    <location>
        <begin position="187"/>
        <end position="203"/>
    </location>
</feature>
<keyword evidence="7" id="KW-0460">Magnesium</keyword>
<sequence>MSAFLTWKIKKVSLVFGWLDKPSQRKIHTKPVVRLGGVAVWLAFWLIVGTIYFLDRSSITFVAEKYLGIDKNLLGVFLGSLLLLGAGIWDDIKGLKPGTKLIFHFLAGIIIVAFGIKIHWFANPLGGLNIELGNWTYLFVPLWIVLIINVVNWLDGIDGLAVGISGIASVILGFLSLAPFVNQFSTANLAFILAGVCVGFLVLNFNPAKIFLGDSGSMFLGFMLAIFAIISGGKLATAALVLGLPILDAFWVISRRLMSKKAPWQADKLHLHHRFLAIGFSQRQTVLVMYAIAAIFGMIALSTRTGGKVQAALWLVALMVALGAGLVLVKSQKSKVKSFN</sequence>
<comment type="subcellular location">
    <subcellularLocation>
        <location evidence="1">Cell membrane</location>
        <topology evidence="1">Multi-pass membrane protein</topology>
    </subcellularLocation>
</comment>